<evidence type="ECO:0000313" key="2">
    <source>
        <dbReference type="Proteomes" id="UP000706039"/>
    </source>
</evidence>
<dbReference type="EMBL" id="JAINVV010000003">
    <property type="protein sequence ID" value="MBY8821481.1"/>
    <property type="molecule type" value="Genomic_DNA"/>
</dbReference>
<sequence>MRHSAVGWPRIEGEGGGAKILIGIRLDRDLVAALDDWIAREDPSISRQEAIRRMIVERLG</sequence>
<dbReference type="RefSeq" id="WP_222988597.1">
    <property type="nucleotide sequence ID" value="NZ_JAINVV010000003.1"/>
</dbReference>
<proteinExistence type="predicted"/>
<comment type="caution">
    <text evidence="1">The sequence shown here is derived from an EMBL/GenBank/DDBJ whole genome shotgun (WGS) entry which is preliminary data.</text>
</comment>
<name>A0ABS7PJL8_9SPHN</name>
<gene>
    <name evidence="1" type="ORF">K7G82_04210</name>
</gene>
<dbReference type="InterPro" id="IPR013321">
    <property type="entry name" value="Arc_rbn_hlx_hlx"/>
</dbReference>
<keyword evidence="2" id="KW-1185">Reference proteome</keyword>
<dbReference type="Gene3D" id="1.10.1220.10">
    <property type="entry name" value="Met repressor-like"/>
    <property type="match status" value="1"/>
</dbReference>
<protein>
    <submittedName>
        <fullName evidence="1">Ribbon-helix-helix protein, CopG family</fullName>
    </submittedName>
</protein>
<accession>A0ABS7PJL8</accession>
<organism evidence="1 2">
    <name type="scientific">Sphingomonas colocasiae</name>
    <dbReference type="NCBI Taxonomy" id="1848973"/>
    <lineage>
        <taxon>Bacteria</taxon>
        <taxon>Pseudomonadati</taxon>
        <taxon>Pseudomonadota</taxon>
        <taxon>Alphaproteobacteria</taxon>
        <taxon>Sphingomonadales</taxon>
        <taxon>Sphingomonadaceae</taxon>
        <taxon>Sphingomonas</taxon>
    </lineage>
</organism>
<dbReference type="Proteomes" id="UP000706039">
    <property type="component" value="Unassembled WGS sequence"/>
</dbReference>
<evidence type="ECO:0000313" key="1">
    <source>
        <dbReference type="EMBL" id="MBY8821481.1"/>
    </source>
</evidence>
<reference evidence="1 2" key="1">
    <citation type="submission" date="2021-08" db="EMBL/GenBank/DDBJ databases">
        <authorList>
            <person name="Tuo L."/>
        </authorList>
    </citation>
    <scope>NUCLEOTIDE SEQUENCE [LARGE SCALE GENOMIC DNA]</scope>
    <source>
        <strain evidence="1 2">JCM 31229</strain>
    </source>
</reference>